<keyword evidence="2" id="KW-1185">Reference proteome</keyword>
<dbReference type="Proteomes" id="UP000008206">
    <property type="component" value="Chromosome"/>
</dbReference>
<keyword evidence="1" id="KW-0670">Pyruvate</keyword>
<dbReference type="GO" id="GO:0016301">
    <property type="term" value="F:kinase activity"/>
    <property type="evidence" value="ECO:0007669"/>
    <property type="project" value="UniProtKB-KW"/>
</dbReference>
<name>E0U891_GLOV7</name>
<proteinExistence type="predicted"/>
<evidence type="ECO:0000313" key="2">
    <source>
        <dbReference type="Proteomes" id="UP000008206"/>
    </source>
</evidence>
<protein>
    <submittedName>
        <fullName evidence="1">Pyruvate phosphate dikinase, PEP/pyruvate-binding protein</fullName>
    </submittedName>
</protein>
<organism evidence="1 2">
    <name type="scientific">Gloeothece verrucosa (strain PCC 7822)</name>
    <name type="common">Cyanothece sp. (strain PCC 7822)</name>
    <dbReference type="NCBI Taxonomy" id="497965"/>
    <lineage>
        <taxon>Bacteria</taxon>
        <taxon>Bacillati</taxon>
        <taxon>Cyanobacteriota</taxon>
        <taxon>Cyanophyceae</taxon>
        <taxon>Oscillatoriophycideae</taxon>
        <taxon>Chroococcales</taxon>
        <taxon>Aphanothecaceae</taxon>
        <taxon>Gloeothece</taxon>
        <taxon>Gloeothece verrucosa</taxon>
    </lineage>
</organism>
<evidence type="ECO:0000313" key="1">
    <source>
        <dbReference type="EMBL" id="ADN17296.1"/>
    </source>
</evidence>
<sequence>MFMDVHNATHLLRDGQRVRIDGAKGIVEIF</sequence>
<accession>E0U891</accession>
<keyword evidence="1" id="KW-0808">Transferase</keyword>
<dbReference type="STRING" id="497965.Cyan7822_5420"/>
<dbReference type="EMBL" id="CP002198">
    <property type="protein sequence ID" value="ADN17296.1"/>
    <property type="molecule type" value="Genomic_DNA"/>
</dbReference>
<dbReference type="HOGENOM" id="CLU_3403107_0_0_3"/>
<keyword evidence="1" id="KW-0418">Kinase</keyword>
<gene>
    <name evidence="1" type="ordered locus">Cyan7822_5420</name>
</gene>
<dbReference type="KEGG" id="cyj:Cyan7822_5420"/>
<dbReference type="AlphaFoldDB" id="E0U891"/>
<reference evidence="2" key="1">
    <citation type="journal article" date="2011" name="MBio">
        <title>Novel metabolic attributes of the genus Cyanothece, comprising a group of unicellular nitrogen-fixing Cyanobacteria.</title>
        <authorList>
            <person name="Bandyopadhyay A."/>
            <person name="Elvitigala T."/>
            <person name="Welsh E."/>
            <person name="Stockel J."/>
            <person name="Liberton M."/>
            <person name="Min H."/>
            <person name="Sherman L.A."/>
            <person name="Pakrasi H.B."/>
        </authorList>
    </citation>
    <scope>NUCLEOTIDE SEQUENCE [LARGE SCALE GENOMIC DNA]</scope>
    <source>
        <strain evidence="2">PCC 7822</strain>
    </source>
</reference>